<evidence type="ECO:0000313" key="1">
    <source>
        <dbReference type="EMBL" id="MEC5423142.1"/>
    </source>
</evidence>
<dbReference type="GO" id="GO:0016805">
    <property type="term" value="F:dipeptidase activity"/>
    <property type="evidence" value="ECO:0007669"/>
    <property type="project" value="UniProtKB-KW"/>
</dbReference>
<dbReference type="Proteomes" id="UP001335737">
    <property type="component" value="Unassembled WGS sequence"/>
</dbReference>
<dbReference type="PANTHER" id="PTHR10443">
    <property type="entry name" value="MICROSOMAL DIPEPTIDASE"/>
    <property type="match status" value="1"/>
</dbReference>
<dbReference type="PROSITE" id="PS51365">
    <property type="entry name" value="RENAL_DIPEPTIDASE_2"/>
    <property type="match status" value="1"/>
</dbReference>
<accession>A0ABU6KCS8</accession>
<organism evidence="1 2">
    <name type="scientific">Virgibacillus tibetensis</name>
    <dbReference type="NCBI Taxonomy" id="3042313"/>
    <lineage>
        <taxon>Bacteria</taxon>
        <taxon>Bacillati</taxon>
        <taxon>Bacillota</taxon>
        <taxon>Bacilli</taxon>
        <taxon>Bacillales</taxon>
        <taxon>Bacillaceae</taxon>
        <taxon>Virgibacillus</taxon>
    </lineage>
</organism>
<dbReference type="Gene3D" id="3.20.20.140">
    <property type="entry name" value="Metal-dependent hydrolases"/>
    <property type="match status" value="1"/>
</dbReference>
<keyword evidence="1" id="KW-0224">Dipeptidase</keyword>
<reference evidence="1 2" key="1">
    <citation type="journal article" date="2024" name="Int. J. Syst. Evol. Microbiol.">
        <title>Virgibacillus tibetensis sp. nov., isolated from salt lake on the Tibetan Plateau of China.</title>
        <authorList>
            <person name="Phurbu D."/>
            <person name="Liu Z.-X."/>
            <person name="Wang R."/>
            <person name="Zheng Y.-Y."/>
            <person name="Liu H.-C."/>
            <person name="Zhou Y.-G."/>
            <person name="Yu Y.-J."/>
            <person name="Li A.-H."/>
        </authorList>
    </citation>
    <scope>NUCLEOTIDE SEQUENCE [LARGE SCALE GENOMIC DNA]</scope>
    <source>
        <strain evidence="1 2">C22-A2</strain>
    </source>
</reference>
<dbReference type="InterPro" id="IPR008257">
    <property type="entry name" value="Pept_M19"/>
</dbReference>
<dbReference type="RefSeq" id="WP_327606704.1">
    <property type="nucleotide sequence ID" value="NZ_JARZFX010000002.1"/>
</dbReference>
<sequence length="470" mass="52329">MRKRVIYLFVSILLSIPVDFHAWIVTGQEEDVTSIHANSVIVDSHIDTLMKVVDPDTWLPVTDIGKETNFEVDIPKMQAAGLSVPFFAAFTSGFYDNNPRSISNTLASINALYWIEKNNTDQLEVTSTFTEIQAAIEKGKIAAVPTIEGAYSLEEHNAIELIRQYDDLGITAIGFTWNYSNALGEGADRVYNDPVSTPSGDGLTELGVEVAEEMNRIGMMIDVSHMAERTFWDVMEVSKAPVIATHSGVNALRNHPRNLTDEQLLALAENGGVVGIVFYPQFLTDDREAMVSDIVDHIDYAVNLIGIDHVALGSDYDGAELPNDLKDASELYKITEELIERDYSVKDIKKILGANTLRVLRDVEKAADPDQMNKGKSPTIIPAYEMGEMMDSRTPLFTAKLEQEEGHAIDIASLRIIVDGIPYEPEFNEQSSLVSLQMNDVLKERFHVVTVEAADETGRINRETRIVWME</sequence>
<comment type="caution">
    <text evidence="1">The sequence shown here is derived from an EMBL/GenBank/DDBJ whole genome shotgun (WGS) entry which is preliminary data.</text>
</comment>
<keyword evidence="1" id="KW-0378">Hydrolase</keyword>
<keyword evidence="2" id="KW-1185">Reference proteome</keyword>
<dbReference type="EC" id="3.4.13.19" evidence="1"/>
<protein>
    <submittedName>
        <fullName evidence="1">Dipeptidase</fullName>
        <ecNumber evidence="1">3.4.13.19</ecNumber>
    </submittedName>
</protein>
<dbReference type="SUPFAM" id="SSF51556">
    <property type="entry name" value="Metallo-dependent hydrolases"/>
    <property type="match status" value="1"/>
</dbReference>
<dbReference type="PANTHER" id="PTHR10443:SF12">
    <property type="entry name" value="DIPEPTIDASE"/>
    <property type="match status" value="1"/>
</dbReference>
<dbReference type="EMBL" id="JARZFX010000002">
    <property type="protein sequence ID" value="MEC5423142.1"/>
    <property type="molecule type" value="Genomic_DNA"/>
</dbReference>
<proteinExistence type="predicted"/>
<gene>
    <name evidence="1" type="ORF">QGM71_06460</name>
</gene>
<dbReference type="Pfam" id="PF01244">
    <property type="entry name" value="Peptidase_M19"/>
    <property type="match status" value="1"/>
</dbReference>
<dbReference type="InterPro" id="IPR032466">
    <property type="entry name" value="Metal_Hydrolase"/>
</dbReference>
<dbReference type="CDD" id="cd01301">
    <property type="entry name" value="rDP_like"/>
    <property type="match status" value="1"/>
</dbReference>
<keyword evidence="1" id="KW-0645">Protease</keyword>
<name>A0ABU6KCS8_9BACI</name>
<evidence type="ECO:0000313" key="2">
    <source>
        <dbReference type="Proteomes" id="UP001335737"/>
    </source>
</evidence>